<sequence length="415" mass="46437">MAGTITTRVMIISDTHCFQFGDAEKVRGTFKQPLPKADILLHCGDLTERGGLEAYQDVIRMLSSIDAELKLVIAGNHDLSLDGPYWYTQGCDPDDPEDYAEHEKGVEIMKGPLAKEAGIMYLEEGLHTFTLASGAKCTVYASPYQPEFCGWAFPYERDEDRFNLPHQSAPLVKNIAVNPVPDFPGIDIMMTHGPPEGILDWVASPPGLTVGCHALLRAVSHARPLLHCFGHIHEAYGATKVTWNDDKEKIGADAIEDLSPQSNSYPDSSNWPIKFGKETLMVNAAIMDLNYNPRNSPWLLDLELPRAALRKGLENDYKVIGRAVDVKTFGETEQMVSLSSPELFRYNAPESSLSEEKDHVSLCVDDTMLQELNVRRPEKGESIYSQCAAELNFRPVRDTWWILVETKYCSTYSDY</sequence>
<protein>
    <submittedName>
        <fullName evidence="2">Metallophosphoesterase domain-containing protein</fullName>
    </submittedName>
</protein>
<dbReference type="PANTHER" id="PTHR12905:SF0">
    <property type="entry name" value="CALCINEURIN-LIKE PHOSPHOESTERASE DOMAIN-CONTAINING PROTEIN"/>
    <property type="match status" value="1"/>
</dbReference>
<dbReference type="SUPFAM" id="SSF56300">
    <property type="entry name" value="Metallo-dependent phosphatases"/>
    <property type="match status" value="1"/>
</dbReference>
<dbReference type="GO" id="GO:0016787">
    <property type="term" value="F:hydrolase activity"/>
    <property type="evidence" value="ECO:0007669"/>
    <property type="project" value="InterPro"/>
</dbReference>
<name>A0A559MF61_9HELO</name>
<gene>
    <name evidence="2" type="primary">MPPED1_0</name>
    <name evidence="2" type="ORF">LAWI1_G002570</name>
</gene>
<dbReference type="Gene3D" id="3.60.21.10">
    <property type="match status" value="1"/>
</dbReference>
<dbReference type="Proteomes" id="UP000315522">
    <property type="component" value="Unassembled WGS sequence"/>
</dbReference>
<accession>A0A559MF61</accession>
<reference evidence="2 3" key="1">
    <citation type="submission" date="2018-05" db="EMBL/GenBank/DDBJ databases">
        <title>Genome sequencing and assembly of the regulated plant pathogen Lachnellula willkommii and related sister species for the development of diagnostic species identification markers.</title>
        <authorList>
            <person name="Giroux E."/>
            <person name="Bilodeau G."/>
        </authorList>
    </citation>
    <scope>NUCLEOTIDE SEQUENCE [LARGE SCALE GENOMIC DNA]</scope>
    <source>
        <strain evidence="2 3">CBS 172.35</strain>
    </source>
</reference>
<dbReference type="InterPro" id="IPR051693">
    <property type="entry name" value="UPF0046_metallophosphoest"/>
</dbReference>
<dbReference type="InterPro" id="IPR029052">
    <property type="entry name" value="Metallo-depent_PP-like"/>
</dbReference>
<dbReference type="Pfam" id="PF00149">
    <property type="entry name" value="Metallophos"/>
    <property type="match status" value="1"/>
</dbReference>
<dbReference type="AlphaFoldDB" id="A0A559MF61"/>
<dbReference type="PANTHER" id="PTHR12905">
    <property type="entry name" value="METALLOPHOSPHOESTERASE"/>
    <property type="match status" value="1"/>
</dbReference>
<dbReference type="EMBL" id="QGML01000509">
    <property type="protein sequence ID" value="TVY91605.1"/>
    <property type="molecule type" value="Genomic_DNA"/>
</dbReference>
<feature type="domain" description="Calcineurin-like phosphoesterase" evidence="1">
    <location>
        <begin position="8"/>
        <end position="234"/>
    </location>
</feature>
<comment type="caution">
    <text evidence="2">The sequence shown here is derived from an EMBL/GenBank/DDBJ whole genome shotgun (WGS) entry which is preliminary data.</text>
</comment>
<dbReference type="CDD" id="cd07379">
    <property type="entry name" value="MPP_239FB"/>
    <property type="match status" value="1"/>
</dbReference>
<evidence type="ECO:0000313" key="3">
    <source>
        <dbReference type="Proteomes" id="UP000315522"/>
    </source>
</evidence>
<evidence type="ECO:0000259" key="1">
    <source>
        <dbReference type="Pfam" id="PF00149"/>
    </source>
</evidence>
<dbReference type="InterPro" id="IPR004843">
    <property type="entry name" value="Calcineurin-like_PHP"/>
</dbReference>
<proteinExistence type="predicted"/>
<keyword evidence="3" id="KW-1185">Reference proteome</keyword>
<organism evidence="2 3">
    <name type="scientific">Lachnellula willkommii</name>
    <dbReference type="NCBI Taxonomy" id="215461"/>
    <lineage>
        <taxon>Eukaryota</taxon>
        <taxon>Fungi</taxon>
        <taxon>Dikarya</taxon>
        <taxon>Ascomycota</taxon>
        <taxon>Pezizomycotina</taxon>
        <taxon>Leotiomycetes</taxon>
        <taxon>Helotiales</taxon>
        <taxon>Lachnaceae</taxon>
        <taxon>Lachnellula</taxon>
    </lineage>
</organism>
<evidence type="ECO:0000313" key="2">
    <source>
        <dbReference type="EMBL" id="TVY91605.1"/>
    </source>
</evidence>